<dbReference type="InterPro" id="IPR050809">
    <property type="entry name" value="UgpAE/MalFG_permease"/>
</dbReference>
<dbReference type="InterPro" id="IPR035906">
    <property type="entry name" value="MetI-like_sf"/>
</dbReference>
<comment type="caution">
    <text evidence="10">The sequence shown here is derived from an EMBL/GenBank/DDBJ whole genome shotgun (WGS) entry which is preliminary data.</text>
</comment>
<keyword evidence="3" id="KW-1003">Cell membrane</keyword>
<dbReference type="PROSITE" id="PS50928">
    <property type="entry name" value="ABC_TM1"/>
    <property type="match status" value="1"/>
</dbReference>
<evidence type="ECO:0000256" key="1">
    <source>
        <dbReference type="ARBA" id="ARBA00004651"/>
    </source>
</evidence>
<dbReference type="Proteomes" id="UP000622552">
    <property type="component" value="Unassembled WGS sequence"/>
</dbReference>
<evidence type="ECO:0000256" key="5">
    <source>
        <dbReference type="ARBA" id="ARBA00022989"/>
    </source>
</evidence>
<dbReference type="InterPro" id="IPR000515">
    <property type="entry name" value="MetI-like"/>
</dbReference>
<dbReference type="SUPFAM" id="SSF161098">
    <property type="entry name" value="MetI-like"/>
    <property type="match status" value="1"/>
</dbReference>
<dbReference type="CDD" id="cd06261">
    <property type="entry name" value="TM_PBP2"/>
    <property type="match status" value="1"/>
</dbReference>
<keyword evidence="11" id="KW-1185">Reference proteome</keyword>
<organism evidence="10 11">
    <name type="scientific">Longispora fulva</name>
    <dbReference type="NCBI Taxonomy" id="619741"/>
    <lineage>
        <taxon>Bacteria</taxon>
        <taxon>Bacillati</taxon>
        <taxon>Actinomycetota</taxon>
        <taxon>Actinomycetes</taxon>
        <taxon>Micromonosporales</taxon>
        <taxon>Micromonosporaceae</taxon>
        <taxon>Longispora</taxon>
    </lineage>
</organism>
<evidence type="ECO:0000256" key="7">
    <source>
        <dbReference type="RuleBase" id="RU363032"/>
    </source>
</evidence>
<evidence type="ECO:0000259" key="9">
    <source>
        <dbReference type="PROSITE" id="PS50928"/>
    </source>
</evidence>
<dbReference type="AlphaFoldDB" id="A0A8J7G7V1"/>
<dbReference type="GO" id="GO:0005886">
    <property type="term" value="C:plasma membrane"/>
    <property type="evidence" value="ECO:0007669"/>
    <property type="project" value="UniProtKB-SubCell"/>
</dbReference>
<feature type="transmembrane region" description="Helical" evidence="7">
    <location>
        <begin position="184"/>
        <end position="205"/>
    </location>
</feature>
<dbReference type="Gene3D" id="1.10.3720.10">
    <property type="entry name" value="MetI-like"/>
    <property type="match status" value="1"/>
</dbReference>
<dbReference type="RefSeq" id="WP_197001766.1">
    <property type="nucleotide sequence ID" value="NZ_BONS01000023.1"/>
</dbReference>
<dbReference type="PANTHER" id="PTHR43227">
    <property type="entry name" value="BLL4140 PROTEIN"/>
    <property type="match status" value="1"/>
</dbReference>
<dbReference type="Pfam" id="PF00528">
    <property type="entry name" value="BPD_transp_1"/>
    <property type="match status" value="1"/>
</dbReference>
<comment type="similarity">
    <text evidence="7">Belongs to the binding-protein-dependent transport system permease family.</text>
</comment>
<feature type="region of interest" description="Disordered" evidence="8">
    <location>
        <begin position="1"/>
        <end position="32"/>
    </location>
</feature>
<evidence type="ECO:0000256" key="4">
    <source>
        <dbReference type="ARBA" id="ARBA00022692"/>
    </source>
</evidence>
<feature type="transmembrane region" description="Helical" evidence="7">
    <location>
        <begin position="241"/>
        <end position="264"/>
    </location>
</feature>
<feature type="compositionally biased region" description="Basic residues" evidence="8">
    <location>
        <begin position="15"/>
        <end position="27"/>
    </location>
</feature>
<sequence>MSQVGTVPREVPRAARPRTRGQARPRSRGQSPVARARRRMYWPFITPALVVYVAFFIGPALASVWISLHRWRGAGDDMTFTGLDNYRRLLDDDAFVAAFANSLKILVICGVGIFALAFALTIVLRELRWRRALRSLLFFPYIVSPIAIGVALGLLLEPDGLANSALRLVGLGGLAEPWLAPDRLFATILVGIVWVTTGFYVILLMTGQERIPAYYYEAAELAGATPIQQFRHVTLPMSWDVVSVAAVLWVINSLKIFEFVYAFVGTGDSPPVQARTIPIYQFIMTTGGRSPAYELGYGCAMGVVMVVLVSVLVVLLRRVMRRDAIQF</sequence>
<keyword evidence="2 7" id="KW-0813">Transport</keyword>
<keyword evidence="6 7" id="KW-0472">Membrane</keyword>
<proteinExistence type="inferred from homology"/>
<dbReference type="EMBL" id="JADOUF010000001">
    <property type="protein sequence ID" value="MBG6134545.1"/>
    <property type="molecule type" value="Genomic_DNA"/>
</dbReference>
<dbReference type="PANTHER" id="PTHR43227:SF8">
    <property type="entry name" value="DIACETYLCHITOBIOSE UPTAKE SYSTEM PERMEASE PROTEIN DASB"/>
    <property type="match status" value="1"/>
</dbReference>
<comment type="subcellular location">
    <subcellularLocation>
        <location evidence="1 7">Cell membrane</location>
        <topology evidence="1 7">Multi-pass membrane protein</topology>
    </subcellularLocation>
</comment>
<evidence type="ECO:0000313" key="11">
    <source>
        <dbReference type="Proteomes" id="UP000622552"/>
    </source>
</evidence>
<feature type="domain" description="ABC transmembrane type-1" evidence="9">
    <location>
        <begin position="99"/>
        <end position="316"/>
    </location>
</feature>
<evidence type="ECO:0000256" key="2">
    <source>
        <dbReference type="ARBA" id="ARBA00022448"/>
    </source>
</evidence>
<feature type="transmembrane region" description="Helical" evidence="7">
    <location>
        <begin position="295"/>
        <end position="316"/>
    </location>
</feature>
<feature type="transmembrane region" description="Helical" evidence="7">
    <location>
        <begin position="136"/>
        <end position="156"/>
    </location>
</feature>
<protein>
    <submittedName>
        <fullName evidence="10">Raffinose/stachyose/melibiose transport system permease protein</fullName>
    </submittedName>
</protein>
<keyword evidence="5 7" id="KW-1133">Transmembrane helix</keyword>
<feature type="transmembrane region" description="Helical" evidence="7">
    <location>
        <begin position="105"/>
        <end position="124"/>
    </location>
</feature>
<name>A0A8J7G7V1_9ACTN</name>
<evidence type="ECO:0000256" key="3">
    <source>
        <dbReference type="ARBA" id="ARBA00022475"/>
    </source>
</evidence>
<evidence type="ECO:0000256" key="8">
    <source>
        <dbReference type="SAM" id="MobiDB-lite"/>
    </source>
</evidence>
<accession>A0A8J7G7V1</accession>
<keyword evidence="4 7" id="KW-0812">Transmembrane</keyword>
<gene>
    <name evidence="10" type="ORF">IW245_000739</name>
</gene>
<dbReference type="GO" id="GO:0055085">
    <property type="term" value="P:transmembrane transport"/>
    <property type="evidence" value="ECO:0007669"/>
    <property type="project" value="InterPro"/>
</dbReference>
<feature type="transmembrane region" description="Helical" evidence="7">
    <location>
        <begin position="44"/>
        <end position="68"/>
    </location>
</feature>
<reference evidence="10" key="1">
    <citation type="submission" date="2020-11" db="EMBL/GenBank/DDBJ databases">
        <title>Sequencing the genomes of 1000 actinobacteria strains.</title>
        <authorList>
            <person name="Klenk H.-P."/>
        </authorList>
    </citation>
    <scope>NUCLEOTIDE SEQUENCE</scope>
    <source>
        <strain evidence="10">DSM 45356</strain>
    </source>
</reference>
<evidence type="ECO:0000256" key="6">
    <source>
        <dbReference type="ARBA" id="ARBA00023136"/>
    </source>
</evidence>
<evidence type="ECO:0000313" key="10">
    <source>
        <dbReference type="EMBL" id="MBG6134545.1"/>
    </source>
</evidence>